<gene>
    <name evidence="4" type="ORF">H9705_09895</name>
</gene>
<feature type="compositionally biased region" description="Polar residues" evidence="1">
    <location>
        <begin position="212"/>
        <end position="247"/>
    </location>
</feature>
<evidence type="ECO:0000256" key="3">
    <source>
        <dbReference type="SAM" id="SignalP"/>
    </source>
</evidence>
<feature type="transmembrane region" description="Helical" evidence="2">
    <location>
        <begin position="333"/>
        <end position="354"/>
    </location>
</feature>
<keyword evidence="2" id="KW-1133">Transmembrane helix</keyword>
<proteinExistence type="predicted"/>
<protein>
    <submittedName>
        <fullName evidence="4">Uncharacterized protein</fullName>
    </submittedName>
</protein>
<keyword evidence="2" id="KW-0812">Transmembrane</keyword>
<evidence type="ECO:0000256" key="1">
    <source>
        <dbReference type="SAM" id="MobiDB-lite"/>
    </source>
</evidence>
<reference evidence="4" key="1">
    <citation type="journal article" date="2021" name="PeerJ">
        <title>Extensive microbial diversity within the chicken gut microbiome revealed by metagenomics and culture.</title>
        <authorList>
            <person name="Gilroy R."/>
            <person name="Ravi A."/>
            <person name="Getino M."/>
            <person name="Pursley I."/>
            <person name="Horton D.L."/>
            <person name="Alikhan N.F."/>
            <person name="Baker D."/>
            <person name="Gharbi K."/>
            <person name="Hall N."/>
            <person name="Watson M."/>
            <person name="Adriaenssens E.M."/>
            <person name="Foster-Nyarko E."/>
            <person name="Jarju S."/>
            <person name="Secka A."/>
            <person name="Antonio M."/>
            <person name="Oren A."/>
            <person name="Chaudhuri R.R."/>
            <person name="La Ragione R."/>
            <person name="Hildebrand F."/>
            <person name="Pallen M.J."/>
        </authorList>
    </citation>
    <scope>NUCLEOTIDE SEQUENCE</scope>
    <source>
        <strain evidence="4">CHK185-5351</strain>
    </source>
</reference>
<feature type="region of interest" description="Disordered" evidence="1">
    <location>
        <begin position="269"/>
        <end position="299"/>
    </location>
</feature>
<accession>A0A9D2SMK0</accession>
<evidence type="ECO:0000313" key="4">
    <source>
        <dbReference type="EMBL" id="HJC16106.1"/>
    </source>
</evidence>
<comment type="caution">
    <text evidence="4">The sequence shown here is derived from an EMBL/GenBank/DDBJ whole genome shotgun (WGS) entry which is preliminary data.</text>
</comment>
<dbReference type="EMBL" id="DWWU01000040">
    <property type="protein sequence ID" value="HJC16106.1"/>
    <property type="molecule type" value="Genomic_DNA"/>
</dbReference>
<feature type="signal peptide" evidence="3">
    <location>
        <begin position="1"/>
        <end position="29"/>
    </location>
</feature>
<name>A0A9D2SMK0_9FIRM</name>
<keyword evidence="3" id="KW-0732">Signal</keyword>
<feature type="compositionally biased region" description="Low complexity" evidence="1">
    <location>
        <begin position="174"/>
        <end position="193"/>
    </location>
</feature>
<feature type="compositionally biased region" description="Low complexity" evidence="1">
    <location>
        <begin position="280"/>
        <end position="290"/>
    </location>
</feature>
<reference evidence="4" key="2">
    <citation type="submission" date="2021-04" db="EMBL/GenBank/DDBJ databases">
        <authorList>
            <person name="Gilroy R."/>
        </authorList>
    </citation>
    <scope>NUCLEOTIDE SEQUENCE</scope>
    <source>
        <strain evidence="4">CHK185-5351</strain>
    </source>
</reference>
<evidence type="ECO:0000313" key="5">
    <source>
        <dbReference type="Proteomes" id="UP000823849"/>
    </source>
</evidence>
<dbReference type="Proteomes" id="UP000823849">
    <property type="component" value="Unassembled WGS sequence"/>
</dbReference>
<feature type="region of interest" description="Disordered" evidence="1">
    <location>
        <begin position="162"/>
        <end position="255"/>
    </location>
</feature>
<feature type="chain" id="PRO_5039696754" evidence="3">
    <location>
        <begin position="30"/>
        <end position="364"/>
    </location>
</feature>
<evidence type="ECO:0000256" key="2">
    <source>
        <dbReference type="SAM" id="Phobius"/>
    </source>
</evidence>
<sequence>MKRSRQIFLSVLTVLAVCLYAAAPQAVYAEETPSGDNTDGGSISLDLVHYQAQSLTLQLNSDHLAYQDVTLDCVDSETGKPVTISLLAAPGSQEYTLYDLDAPVEELTGTLNISMITEPGYELDLDAAVFTINGQTYSNGSSAVITAPSASVGSSIVCREAAAEFPEEPEAPAEPEVPTQPQAPETAETPSEPENQESHQETLSDPEPQPTPDTSLSEEAPAETQNFASPESSADTRTSPGAYQAETSETDIPELLTVTPITGYASETAQNSEAVPADHPSAGAAAGSPAETFRSSDASVLESSADTVLSSEAQTKELPSGVHTSDRIRQINFVLAVLTLIVLILLLTRLILTLKRERRNRQYR</sequence>
<keyword evidence="2" id="KW-0472">Membrane</keyword>
<organism evidence="4 5">
    <name type="scientific">Candidatus Fusicatenibacter intestinigallinarum</name>
    <dbReference type="NCBI Taxonomy" id="2838598"/>
    <lineage>
        <taxon>Bacteria</taxon>
        <taxon>Bacillati</taxon>
        <taxon>Bacillota</taxon>
        <taxon>Clostridia</taxon>
        <taxon>Lachnospirales</taxon>
        <taxon>Lachnospiraceae</taxon>
        <taxon>Fusicatenibacter</taxon>
    </lineage>
</organism>
<dbReference type="AlphaFoldDB" id="A0A9D2SMK0"/>